<evidence type="ECO:0000256" key="1">
    <source>
        <dbReference type="ARBA" id="ARBA00022679"/>
    </source>
</evidence>
<evidence type="ECO:0000256" key="2">
    <source>
        <dbReference type="ARBA" id="ARBA00022723"/>
    </source>
</evidence>
<dbReference type="NCBIfam" id="TIGR00556">
    <property type="entry name" value="pantethn_trn"/>
    <property type="match status" value="1"/>
</dbReference>
<feature type="non-terminal residue" evidence="5">
    <location>
        <position position="1"/>
    </location>
</feature>
<proteinExistence type="predicted"/>
<dbReference type="GO" id="GO:0000287">
    <property type="term" value="F:magnesium ion binding"/>
    <property type="evidence" value="ECO:0007669"/>
    <property type="project" value="InterPro"/>
</dbReference>
<dbReference type="Pfam" id="PF01648">
    <property type="entry name" value="ACPS"/>
    <property type="match status" value="1"/>
</dbReference>
<comment type="caution">
    <text evidence="5">The sequence shown here is derived from an EMBL/GenBank/DDBJ whole genome shotgun (WGS) entry which is preliminary data.</text>
</comment>
<dbReference type="Gene3D" id="3.90.470.20">
    <property type="entry name" value="4'-phosphopantetheinyl transferase domain"/>
    <property type="match status" value="1"/>
</dbReference>
<dbReference type="GO" id="GO:0006633">
    <property type="term" value="P:fatty acid biosynthetic process"/>
    <property type="evidence" value="ECO:0007669"/>
    <property type="project" value="InterPro"/>
</dbReference>
<gene>
    <name evidence="5" type="ORF">AMORRO_LOCUS13315</name>
</gene>
<dbReference type="OrthoDB" id="15433at2759"/>
<dbReference type="InterPro" id="IPR037143">
    <property type="entry name" value="4-PPantetheinyl_Trfase_dom_sf"/>
</dbReference>
<dbReference type="GO" id="GO:0008897">
    <property type="term" value="F:holo-[acyl-carrier-protein] synthase activity"/>
    <property type="evidence" value="ECO:0007669"/>
    <property type="project" value="InterPro"/>
</dbReference>
<dbReference type="EMBL" id="CAJVPV010022295">
    <property type="protein sequence ID" value="CAG8720527.1"/>
    <property type="molecule type" value="Genomic_DNA"/>
</dbReference>
<name>A0A9N9NCA8_9GLOM</name>
<evidence type="ECO:0000313" key="5">
    <source>
        <dbReference type="EMBL" id="CAG8720527.1"/>
    </source>
</evidence>
<dbReference type="InterPro" id="IPR004568">
    <property type="entry name" value="Ppantetheine-prot_Trfase_dom"/>
</dbReference>
<keyword evidence="6" id="KW-1185">Reference proteome</keyword>
<evidence type="ECO:0000259" key="4">
    <source>
        <dbReference type="Pfam" id="PF01648"/>
    </source>
</evidence>
<dbReference type="InterPro" id="IPR008278">
    <property type="entry name" value="4-PPantetheinyl_Trfase_dom"/>
</dbReference>
<protein>
    <submittedName>
        <fullName evidence="5">6480_t:CDS:1</fullName>
    </submittedName>
</protein>
<evidence type="ECO:0000313" key="6">
    <source>
        <dbReference type="Proteomes" id="UP000789342"/>
    </source>
</evidence>
<accession>A0A9N9NCA8</accession>
<sequence>RKPFQLTRFVKRIFDSEEINEFYCLFPEFKKCAKNGWERIDGVDTKYMKEMLVDATNERNQLVVKYLAVRWSLKEAAYKALYPHHKATWKDLSVKKVEGKPCLILSKRFQQEISFDILKTHSSISHDGEYVIGQVLIEGENQ</sequence>
<evidence type="ECO:0000256" key="3">
    <source>
        <dbReference type="ARBA" id="ARBA00022842"/>
    </source>
</evidence>
<feature type="domain" description="4'-phosphopantetheinyl transferase" evidence="4">
    <location>
        <begin position="59"/>
        <end position="132"/>
    </location>
</feature>
<keyword evidence="3" id="KW-0460">Magnesium</keyword>
<reference evidence="5" key="1">
    <citation type="submission" date="2021-06" db="EMBL/GenBank/DDBJ databases">
        <authorList>
            <person name="Kallberg Y."/>
            <person name="Tangrot J."/>
            <person name="Rosling A."/>
        </authorList>
    </citation>
    <scope>NUCLEOTIDE SEQUENCE</scope>
    <source>
        <strain evidence="5">CL551</strain>
    </source>
</reference>
<dbReference type="SUPFAM" id="SSF56214">
    <property type="entry name" value="4'-phosphopantetheinyl transferase"/>
    <property type="match status" value="1"/>
</dbReference>
<keyword evidence="2" id="KW-0479">Metal-binding</keyword>
<keyword evidence="1" id="KW-0808">Transferase</keyword>
<dbReference type="Proteomes" id="UP000789342">
    <property type="component" value="Unassembled WGS sequence"/>
</dbReference>
<organism evidence="5 6">
    <name type="scientific">Acaulospora morrowiae</name>
    <dbReference type="NCBI Taxonomy" id="94023"/>
    <lineage>
        <taxon>Eukaryota</taxon>
        <taxon>Fungi</taxon>
        <taxon>Fungi incertae sedis</taxon>
        <taxon>Mucoromycota</taxon>
        <taxon>Glomeromycotina</taxon>
        <taxon>Glomeromycetes</taxon>
        <taxon>Diversisporales</taxon>
        <taxon>Acaulosporaceae</taxon>
        <taxon>Acaulospora</taxon>
    </lineage>
</organism>
<dbReference type="AlphaFoldDB" id="A0A9N9NCA8"/>